<feature type="domain" description="DUF5615" evidence="1">
    <location>
        <begin position="9"/>
        <end position="71"/>
    </location>
</feature>
<name>A0A1F4PPP4_UNCK3</name>
<dbReference type="STRING" id="1798539.A2994_02545"/>
<protein>
    <recommendedName>
        <fullName evidence="1">DUF5615 domain-containing protein</fullName>
    </recommendedName>
</protein>
<sequence>MSKDRHRYRVLLDEGVPVSFGKYLKNARHNVEHIKIDAQHLMGKDDSRVVGYAVKEKRILIATDADFSHRRSDLVGQIVKLNGAVIRISGSALPESLKIIWQRQARNLPRYPKGIFVIGLNSCKKLTQG</sequence>
<evidence type="ECO:0000313" key="2">
    <source>
        <dbReference type="EMBL" id="OGB85624.1"/>
    </source>
</evidence>
<gene>
    <name evidence="2" type="ORF">A2994_02545</name>
</gene>
<dbReference type="Pfam" id="PF18480">
    <property type="entry name" value="DUF5615"/>
    <property type="match status" value="1"/>
</dbReference>
<comment type="caution">
    <text evidence="2">The sequence shown here is derived from an EMBL/GenBank/DDBJ whole genome shotgun (WGS) entry which is preliminary data.</text>
</comment>
<dbReference type="AlphaFoldDB" id="A0A1F4PPP4"/>
<evidence type="ECO:0000313" key="3">
    <source>
        <dbReference type="Proteomes" id="UP000179010"/>
    </source>
</evidence>
<dbReference type="InterPro" id="IPR041049">
    <property type="entry name" value="DUF5615"/>
</dbReference>
<accession>A0A1F4PPP4</accession>
<evidence type="ECO:0000259" key="1">
    <source>
        <dbReference type="Pfam" id="PF18480"/>
    </source>
</evidence>
<dbReference type="EMBL" id="METE01000001">
    <property type="protein sequence ID" value="OGB85624.1"/>
    <property type="molecule type" value="Genomic_DNA"/>
</dbReference>
<dbReference type="Proteomes" id="UP000179010">
    <property type="component" value="Unassembled WGS sequence"/>
</dbReference>
<proteinExistence type="predicted"/>
<reference evidence="2 3" key="1">
    <citation type="journal article" date="2016" name="Nat. Commun.">
        <title>Thousands of microbial genomes shed light on interconnected biogeochemical processes in an aquifer system.</title>
        <authorList>
            <person name="Anantharaman K."/>
            <person name="Brown C.T."/>
            <person name="Hug L.A."/>
            <person name="Sharon I."/>
            <person name="Castelle C.J."/>
            <person name="Probst A.J."/>
            <person name="Thomas B.C."/>
            <person name="Singh A."/>
            <person name="Wilkins M.J."/>
            <person name="Karaoz U."/>
            <person name="Brodie E.L."/>
            <person name="Williams K.H."/>
            <person name="Hubbard S.S."/>
            <person name="Banfield J.F."/>
        </authorList>
    </citation>
    <scope>NUCLEOTIDE SEQUENCE [LARGE SCALE GENOMIC DNA]</scope>
</reference>
<organism evidence="2 3">
    <name type="scientific">candidate division Kazan bacterium RIFCSPLOWO2_01_FULL_48_13</name>
    <dbReference type="NCBI Taxonomy" id="1798539"/>
    <lineage>
        <taxon>Bacteria</taxon>
        <taxon>Bacteria division Kazan-3B-28</taxon>
    </lineage>
</organism>